<comment type="caution">
    <text evidence="1">The sequence shown here is derived from an EMBL/GenBank/DDBJ whole genome shotgun (WGS) entry which is preliminary data.</text>
</comment>
<proteinExistence type="predicted"/>
<evidence type="ECO:0000313" key="1">
    <source>
        <dbReference type="EMBL" id="KAK1868206.1"/>
    </source>
</evidence>
<dbReference type="Proteomes" id="UP000798662">
    <property type="component" value="Chromosome 3"/>
</dbReference>
<evidence type="ECO:0000313" key="2">
    <source>
        <dbReference type="Proteomes" id="UP000798662"/>
    </source>
</evidence>
<name>A0ACC3CEK2_PYRYE</name>
<dbReference type="EMBL" id="CM020620">
    <property type="protein sequence ID" value="KAK1868206.1"/>
    <property type="molecule type" value="Genomic_DNA"/>
</dbReference>
<reference evidence="1" key="1">
    <citation type="submission" date="2019-11" db="EMBL/GenBank/DDBJ databases">
        <title>Nori genome reveals adaptations in red seaweeds to the harsh intertidal environment.</title>
        <authorList>
            <person name="Wang D."/>
            <person name="Mao Y."/>
        </authorList>
    </citation>
    <scope>NUCLEOTIDE SEQUENCE</scope>
    <source>
        <tissue evidence="1">Gametophyte</tissue>
    </source>
</reference>
<organism evidence="1 2">
    <name type="scientific">Pyropia yezoensis</name>
    <name type="common">Susabi-nori</name>
    <name type="synonym">Porphyra yezoensis</name>
    <dbReference type="NCBI Taxonomy" id="2788"/>
    <lineage>
        <taxon>Eukaryota</taxon>
        <taxon>Rhodophyta</taxon>
        <taxon>Bangiophyceae</taxon>
        <taxon>Bangiales</taxon>
        <taxon>Bangiaceae</taxon>
        <taxon>Pyropia</taxon>
    </lineage>
</organism>
<gene>
    <name evidence="1" type="ORF">I4F81_010700</name>
</gene>
<protein>
    <submittedName>
        <fullName evidence="1">Uncharacterized protein</fullName>
    </submittedName>
</protein>
<accession>A0ACC3CEK2</accession>
<keyword evidence="2" id="KW-1185">Reference proteome</keyword>
<sequence>MGSRVAVVTGANKGLGLGIVERLAAELPDWTILLTARDEARGRAAASSVGSPRVHFVPLDVTSSDSIAAFVGTLKADWGGRVDLLCHNAGLLFRTPPTPDTSRSVLAVNFYGVRSLQTAVDPLLARGARVVVLASRLADVTSLRAPGLRAAITAPDLTAEAIDAWVGSYQAALEAGTVEVDGWPVTGGLPPYRVSKMGVVALVRVLAAAEDPSRGVTFAACCPGWVRTDMGGASATSTIAQGADTPVWLATGGGVGPGKSGRFWASRKELDFVAGDF</sequence>